<protein>
    <recommendedName>
        <fullName evidence="3">Type VII secretion protein EccE</fullName>
    </recommendedName>
</protein>
<proteinExistence type="predicted"/>
<keyword evidence="2" id="KW-1185">Reference proteome</keyword>
<evidence type="ECO:0000313" key="1">
    <source>
        <dbReference type="EMBL" id="ULN52952.1"/>
    </source>
</evidence>
<organism evidence="1 2">
    <name type="scientific">Mycolicibacillus parakoreensis</name>
    <dbReference type="NCBI Taxonomy" id="1069221"/>
    <lineage>
        <taxon>Bacteria</taxon>
        <taxon>Bacillati</taxon>
        <taxon>Actinomycetota</taxon>
        <taxon>Actinomycetes</taxon>
        <taxon>Mycobacteriales</taxon>
        <taxon>Mycobacteriaceae</taxon>
        <taxon>Mycolicibacillus</taxon>
    </lineage>
</organism>
<dbReference type="RefSeq" id="WP_240171211.1">
    <property type="nucleotide sequence ID" value="NZ_CP092365.1"/>
</dbReference>
<reference evidence="1" key="1">
    <citation type="submission" date="2022-08" db="EMBL/GenBank/DDBJ databases">
        <title>Complete genome sequence of 14 non-tuberculosis mycobacteria type-strains.</title>
        <authorList>
            <person name="Igarashi Y."/>
            <person name="Osugi A."/>
            <person name="Mitarai S."/>
        </authorList>
    </citation>
    <scope>NUCLEOTIDE SEQUENCE</scope>
    <source>
        <strain evidence="1">DSM 45575</strain>
    </source>
</reference>
<name>A0ABY3U0E6_9MYCO</name>
<dbReference type="EMBL" id="CP092365">
    <property type="protein sequence ID" value="ULN52952.1"/>
    <property type="molecule type" value="Genomic_DNA"/>
</dbReference>
<evidence type="ECO:0008006" key="3">
    <source>
        <dbReference type="Google" id="ProtNLM"/>
    </source>
</evidence>
<accession>A0ABY3U0E6</accession>
<gene>
    <name evidence="1" type="ORF">MIU77_00735</name>
</gene>
<dbReference type="Proteomes" id="UP001055200">
    <property type="component" value="Chromosome"/>
</dbReference>
<evidence type="ECO:0000313" key="2">
    <source>
        <dbReference type="Proteomes" id="UP001055200"/>
    </source>
</evidence>
<sequence length="490" mass="52511">MLTTVVLIGAALLSPDRHPQWWHGALAAAVVVGFIGSWHGQHLSTGLRRWAPMIWRNRTDRGARGASEPAGTPAGDALHARITLQLRPHPHALRADGDRDDQLPWEFVTAWLDRYGIRVDRLTVCSITRTPPPSSLRSDVGAALTARTPQHRRTWLSYTLSAESNVAALMARRTTVAAADGDTPQRPVLADVVARRMVAELRERGWLATLCNDTAQLPVFVPAAAQLRREVWSGTEYSDGFRAVYAVDPNRLHAVVDDLGSRPAKAVWSVLSLRSHPDGRSALSGCVGLVTTTRPPLTPVPGLTGYHGVHRQAGEALGVGGLATHRRLAGPPQIDSTTVDLAQIRWPTAAFGIPVGRNRGRQVVYLNLESPEAVRVTVTGSSDFHVGIVGRIALSGLPIAVYSAAVGRWAALVNRAAPGQVHLNPPVVGESTIVIGDGSVTMPSADFTVALRQRPGATSAATIVISQARGRADLFTISTPRGSEWLATRL</sequence>